<dbReference type="InterPro" id="IPR007219">
    <property type="entry name" value="XnlR_reg_dom"/>
</dbReference>
<dbReference type="SUPFAM" id="SSF57701">
    <property type="entry name" value="Zn2/Cys6 DNA-binding domain"/>
    <property type="match status" value="1"/>
</dbReference>
<dbReference type="CDD" id="cd12148">
    <property type="entry name" value="fungal_TF_MHR"/>
    <property type="match status" value="1"/>
</dbReference>
<evidence type="ECO:0008006" key="13">
    <source>
        <dbReference type="Google" id="ProtNLM"/>
    </source>
</evidence>
<feature type="region of interest" description="Disordered" evidence="8">
    <location>
        <begin position="866"/>
        <end position="898"/>
    </location>
</feature>
<feature type="compositionally biased region" description="Low complexity" evidence="8">
    <location>
        <begin position="929"/>
        <end position="945"/>
    </location>
</feature>
<dbReference type="SMART" id="SM00906">
    <property type="entry name" value="Fungal_trans"/>
    <property type="match status" value="1"/>
</dbReference>
<feature type="compositionally biased region" description="Low complexity" evidence="8">
    <location>
        <begin position="717"/>
        <end position="737"/>
    </location>
</feature>
<feature type="compositionally biased region" description="Polar residues" evidence="8">
    <location>
        <begin position="800"/>
        <end position="812"/>
    </location>
</feature>
<dbReference type="InterPro" id="IPR036864">
    <property type="entry name" value="Zn2-C6_fun-type_DNA-bd_sf"/>
</dbReference>
<gene>
    <name evidence="11" type="ORF">BGZ97_010259</name>
</gene>
<keyword evidence="2" id="KW-0479">Metal-binding</keyword>
<evidence type="ECO:0000256" key="1">
    <source>
        <dbReference type="ARBA" id="ARBA00004123"/>
    </source>
</evidence>
<dbReference type="GO" id="GO:0000981">
    <property type="term" value="F:DNA-binding transcription factor activity, RNA polymerase II-specific"/>
    <property type="evidence" value="ECO:0007669"/>
    <property type="project" value="InterPro"/>
</dbReference>
<dbReference type="GO" id="GO:0005634">
    <property type="term" value="C:nucleus"/>
    <property type="evidence" value="ECO:0007669"/>
    <property type="project" value="UniProtKB-SubCell"/>
</dbReference>
<keyword evidence="12" id="KW-1185">Reference proteome</keyword>
<feature type="compositionally biased region" description="Low complexity" evidence="8">
    <location>
        <begin position="828"/>
        <end position="837"/>
    </location>
</feature>
<name>A0A9P6RAT0_9FUNG</name>
<dbReference type="SMART" id="SM00066">
    <property type="entry name" value="GAL4"/>
    <property type="match status" value="1"/>
</dbReference>
<dbReference type="AlphaFoldDB" id="A0A9P6RAT0"/>
<protein>
    <recommendedName>
        <fullName evidence="13">Transcription factor domain-containing protein</fullName>
    </recommendedName>
</protein>
<dbReference type="Gene3D" id="4.10.240.10">
    <property type="entry name" value="Zn(2)-C6 fungal-type DNA-binding domain"/>
    <property type="match status" value="1"/>
</dbReference>
<feature type="region of interest" description="Disordered" evidence="8">
    <location>
        <begin position="698"/>
        <end position="840"/>
    </location>
</feature>
<feature type="domain" description="Xylanolytic transcriptional activator regulatory" evidence="10">
    <location>
        <begin position="364"/>
        <end position="437"/>
    </location>
</feature>
<sequence>MTSQEQLDAKRRRVSRAWKKVRCDGIQPACTNCITFGFQCTFNDSAKKRGPPKGYIEALENRLHRMESLLGGLVHTGDRPRTDIDSWRSGQGGGSIAIGLGGDDHDDDLDSLDAWAPADPPQNAHPSNSSNNSTGTTNSAHLPGHPSHREESPLAFNHSPEPEDDVSTYNENARKKINALSDSMDSMTLDEGTFSRYLGNSSGIDLLQKNQLLKNGYLMVPLKQKDYEDWQLETERALAQLTSQMTMPPRDLADHLIDTYWIYIHPHLPILHKPLFMRQYKNTDPDKRPPAVLLNAMFSIASRFSDHPEIVGLSDPEDFGVEYFSRAKRLVDLDMDMPRQASIQALLLMALYRFTSAKCGGRGVWVMLGQATRMAQDLGMHRNSARWHLPPLETEIRKRLWWACYIMDRWVCASFGRPIAIDDSDCDVDLPSAVEQDWVDADGNVASPHESSDKIKEESSFFLRYFVEHIKLAKLVGLILRRIYAAATRTHGPAQVSSTVAELDTLLTKWLLDLPRDLRYDHQATTFNRWVVIIHSSYYTALILLHRPYMIPTMLTKSNLSDSMPSLNICISAANSITHLAKRLDETDNLKYLWAFSSYELFTASLIHLTNSASIDMRLQTQSRNNLVTSILVLKRESAQWFLATRVSRFLEDLMCAHLNFEEYKSEGRSMHPIVISNLTDEANAKLPIVLRDEGHPSGGSLLVAPKESSNSSTAHTPPSAVSTPGSSPSTPTTGAPMDTTLDGANLCSPGTLGPMLMPLRDLPLSSSSSTTASPSSGGSTTTGAPPAVTPRPMKKSRKPASTSHRNSLLFNSSTPSPTAPPPPPPSAATSASASASGGLDHPKFSFSSLSIPGMFTQGQAFPYGGVSYPIPGSPHKPQQQQQQPQYQQQLPQQQQSSFQYSATPLFSSPLALQQQTATGSSIRNFPTQQQQQQSQHPQIQHLQQEGGNGGAFMQQYQQPTHAGQGCPTTSSQGFIPTTSSSSGGYANGMVGGGPPMRDNNDYSNFSLFPQQQDASSAPAPANATTTSTTGAGSLAATVVPAGTSPMPPSTTTGTAGGNSPGLFQDPNVVAAVPNPFFGVPNTIDWDEWQQYISNAGLQKF</sequence>
<feature type="compositionally biased region" description="Gly residues" evidence="8">
    <location>
        <begin position="90"/>
        <end position="101"/>
    </location>
</feature>
<dbReference type="GO" id="GO:0003677">
    <property type="term" value="F:DNA binding"/>
    <property type="evidence" value="ECO:0007669"/>
    <property type="project" value="UniProtKB-KW"/>
</dbReference>
<evidence type="ECO:0000256" key="3">
    <source>
        <dbReference type="ARBA" id="ARBA00022833"/>
    </source>
</evidence>
<organism evidence="11 12">
    <name type="scientific">Linnemannia gamsii</name>
    <dbReference type="NCBI Taxonomy" id="64522"/>
    <lineage>
        <taxon>Eukaryota</taxon>
        <taxon>Fungi</taxon>
        <taxon>Fungi incertae sedis</taxon>
        <taxon>Mucoromycota</taxon>
        <taxon>Mortierellomycotina</taxon>
        <taxon>Mortierellomycetes</taxon>
        <taxon>Mortierellales</taxon>
        <taxon>Mortierellaceae</taxon>
        <taxon>Linnemannia</taxon>
    </lineage>
</organism>
<keyword evidence="3" id="KW-0862">Zinc</keyword>
<dbReference type="GO" id="GO:0008270">
    <property type="term" value="F:zinc ion binding"/>
    <property type="evidence" value="ECO:0007669"/>
    <property type="project" value="InterPro"/>
</dbReference>
<comment type="subcellular location">
    <subcellularLocation>
        <location evidence="1">Nucleus</location>
    </subcellularLocation>
</comment>
<evidence type="ECO:0000313" key="11">
    <source>
        <dbReference type="EMBL" id="KAG0313354.1"/>
    </source>
</evidence>
<evidence type="ECO:0000256" key="2">
    <source>
        <dbReference type="ARBA" id="ARBA00022723"/>
    </source>
</evidence>
<evidence type="ECO:0000313" key="12">
    <source>
        <dbReference type="Proteomes" id="UP000823405"/>
    </source>
</evidence>
<evidence type="ECO:0000256" key="5">
    <source>
        <dbReference type="ARBA" id="ARBA00023125"/>
    </source>
</evidence>
<evidence type="ECO:0000256" key="7">
    <source>
        <dbReference type="ARBA" id="ARBA00023242"/>
    </source>
</evidence>
<evidence type="ECO:0000259" key="9">
    <source>
        <dbReference type="SMART" id="SM00066"/>
    </source>
</evidence>
<keyword evidence="7" id="KW-0539">Nucleus</keyword>
<feature type="compositionally biased region" description="Low complexity" evidence="8">
    <location>
        <begin position="1015"/>
        <end position="1054"/>
    </location>
</feature>
<dbReference type="PANTHER" id="PTHR31313">
    <property type="entry name" value="TY1 ENHANCER ACTIVATOR"/>
    <property type="match status" value="1"/>
</dbReference>
<evidence type="ECO:0000256" key="8">
    <source>
        <dbReference type="SAM" id="MobiDB-lite"/>
    </source>
</evidence>
<comment type="caution">
    <text evidence="11">The sequence shown here is derived from an EMBL/GenBank/DDBJ whole genome shotgun (WGS) entry which is preliminary data.</text>
</comment>
<feature type="compositionally biased region" description="Low complexity" evidence="8">
    <location>
        <begin position="766"/>
        <end position="787"/>
    </location>
</feature>
<dbReference type="InterPro" id="IPR051615">
    <property type="entry name" value="Transcr_Regulatory_Elem"/>
</dbReference>
<feature type="compositionally biased region" description="Low complexity" evidence="8">
    <location>
        <begin position="878"/>
        <end position="896"/>
    </location>
</feature>
<keyword evidence="6" id="KW-0804">Transcription</keyword>
<accession>A0A9P6RAT0</accession>
<feature type="compositionally biased region" description="Polar residues" evidence="8">
    <location>
        <begin position="913"/>
        <end position="928"/>
    </location>
</feature>
<keyword evidence="5" id="KW-0238">DNA-binding</keyword>
<dbReference type="Pfam" id="PF00172">
    <property type="entry name" value="Zn_clus"/>
    <property type="match status" value="1"/>
</dbReference>
<dbReference type="EMBL" id="JAAAIN010000521">
    <property type="protein sequence ID" value="KAG0313354.1"/>
    <property type="molecule type" value="Genomic_DNA"/>
</dbReference>
<keyword evidence="4" id="KW-0805">Transcription regulation</keyword>
<dbReference type="CDD" id="cd15486">
    <property type="entry name" value="ZIP_Sip4"/>
    <property type="match status" value="1"/>
</dbReference>
<dbReference type="Proteomes" id="UP000823405">
    <property type="component" value="Unassembled WGS sequence"/>
</dbReference>
<evidence type="ECO:0000256" key="4">
    <source>
        <dbReference type="ARBA" id="ARBA00023015"/>
    </source>
</evidence>
<evidence type="ECO:0000256" key="6">
    <source>
        <dbReference type="ARBA" id="ARBA00023163"/>
    </source>
</evidence>
<feature type="domain" description="Zn(2)-C6 fungal-type" evidence="9">
    <location>
        <begin position="12"/>
        <end position="51"/>
    </location>
</feature>
<dbReference type="GO" id="GO:0006351">
    <property type="term" value="P:DNA-templated transcription"/>
    <property type="evidence" value="ECO:0007669"/>
    <property type="project" value="InterPro"/>
</dbReference>
<dbReference type="Pfam" id="PF04082">
    <property type="entry name" value="Fungal_trans"/>
    <property type="match status" value="1"/>
</dbReference>
<feature type="compositionally biased region" description="Pro residues" evidence="8">
    <location>
        <begin position="818"/>
        <end position="827"/>
    </location>
</feature>
<dbReference type="CDD" id="cd00067">
    <property type="entry name" value="GAL4"/>
    <property type="match status" value="1"/>
</dbReference>
<reference evidence="11" key="1">
    <citation type="journal article" date="2020" name="Fungal Divers.">
        <title>Resolving the Mortierellaceae phylogeny through synthesis of multi-gene phylogenetics and phylogenomics.</title>
        <authorList>
            <person name="Vandepol N."/>
            <person name="Liber J."/>
            <person name="Desiro A."/>
            <person name="Na H."/>
            <person name="Kennedy M."/>
            <person name="Barry K."/>
            <person name="Grigoriev I.V."/>
            <person name="Miller A.N."/>
            <person name="O'Donnell K."/>
            <person name="Stajich J.E."/>
            <person name="Bonito G."/>
        </authorList>
    </citation>
    <scope>NUCLEOTIDE SEQUENCE</scope>
    <source>
        <strain evidence="11">NVP60</strain>
    </source>
</reference>
<feature type="compositionally biased region" description="Basic and acidic residues" evidence="8">
    <location>
        <begin position="76"/>
        <end position="86"/>
    </location>
</feature>
<feature type="compositionally biased region" description="Gly residues" evidence="8">
    <location>
        <begin position="986"/>
        <end position="995"/>
    </location>
</feature>
<dbReference type="InterPro" id="IPR001138">
    <property type="entry name" value="Zn2Cys6_DnaBD"/>
</dbReference>
<proteinExistence type="predicted"/>
<feature type="compositionally biased region" description="Low complexity" evidence="8">
    <location>
        <begin position="127"/>
        <end position="139"/>
    </location>
</feature>
<feature type="compositionally biased region" description="Polar residues" evidence="8">
    <location>
        <begin position="1002"/>
        <end position="1014"/>
    </location>
</feature>
<feature type="region of interest" description="Disordered" evidence="8">
    <location>
        <begin position="913"/>
        <end position="1063"/>
    </location>
</feature>
<feature type="compositionally biased region" description="Polar residues" evidence="8">
    <location>
        <begin position="955"/>
        <end position="985"/>
    </location>
</feature>
<feature type="region of interest" description="Disordered" evidence="8">
    <location>
        <begin position="73"/>
        <end position="168"/>
    </location>
</feature>
<dbReference type="OrthoDB" id="39175at2759"/>
<evidence type="ECO:0000259" key="10">
    <source>
        <dbReference type="SMART" id="SM00906"/>
    </source>
</evidence>
<dbReference type="PANTHER" id="PTHR31313:SF81">
    <property type="entry name" value="TY1 ENHANCER ACTIVATOR"/>
    <property type="match status" value="1"/>
</dbReference>